<reference evidence="3" key="2">
    <citation type="submission" date="2016-11" db="EMBL/GenBank/DDBJ databases">
        <authorList>
            <person name="Varghese N."/>
            <person name="Submissions S."/>
        </authorList>
    </citation>
    <scope>NUCLEOTIDE SEQUENCE [LARGE SCALE GENOMIC DNA]</scope>
    <source>
        <strain evidence="3">DSM 19729</strain>
    </source>
</reference>
<reference evidence="2" key="1">
    <citation type="submission" date="2016-11" db="EMBL/GenBank/DDBJ databases">
        <authorList>
            <person name="Jaros S."/>
            <person name="Januszkiewicz K."/>
            <person name="Wedrychowicz H."/>
        </authorList>
    </citation>
    <scope>NUCLEOTIDE SEQUENCE [LARGE SCALE GENOMIC DNA]</scope>
    <source>
        <strain evidence="2">DSM 19729</strain>
    </source>
</reference>
<dbReference type="NCBIfam" id="TIGR04409">
    <property type="entry name" value="LptC_YrbK"/>
    <property type="match status" value="1"/>
</dbReference>
<dbReference type="Proteomes" id="UP000237771">
    <property type="component" value="Unassembled WGS sequence"/>
</dbReference>
<dbReference type="AlphaFoldDB" id="A0A1M5PJM1"/>
<dbReference type="Gene3D" id="2.60.450.10">
    <property type="entry name" value="Lipopolysaccharide (LPS) transport protein A like domain"/>
    <property type="match status" value="1"/>
</dbReference>
<dbReference type="GO" id="GO:0005886">
    <property type="term" value="C:plasma membrane"/>
    <property type="evidence" value="ECO:0007669"/>
    <property type="project" value="InterPro"/>
</dbReference>
<evidence type="ECO:0000313" key="1">
    <source>
        <dbReference type="EMBL" id="PRZ26510.1"/>
    </source>
</evidence>
<dbReference type="EMBL" id="FQWO01000006">
    <property type="protein sequence ID" value="SHH01925.1"/>
    <property type="molecule type" value="Genomic_DNA"/>
</dbReference>
<proteinExistence type="predicted"/>
<protein>
    <submittedName>
        <fullName evidence="2">LPS export ABC transporter protein LptC</fullName>
    </submittedName>
</protein>
<dbReference type="STRING" id="280093.SAMN05443373_10682"/>
<evidence type="ECO:0000313" key="3">
    <source>
        <dbReference type="Proteomes" id="UP000184384"/>
    </source>
</evidence>
<name>A0A1M5PJM1_9FLAO</name>
<sequence length="171" mass="19403">MVFAMTLFFGCESNFKEVQKINFSEFTPNGDADNVNLKYTDSGLIKAVLLSPKMLDFTSVDFPFTEFPKGIDVTLYDAKAKKTRITSNYAVSYKVTGIIDLRGKVKIASEDGQVLETEQLYYDQKNEWFFTEKKFKFTDIKGVSNGQGIDFSKDFKIINSQRITGEVESAE</sequence>
<reference evidence="1 4" key="3">
    <citation type="submission" date="2018-03" db="EMBL/GenBank/DDBJ databases">
        <title>Genomic Encyclopedia of Archaeal and Bacterial Type Strains, Phase II (KMG-II): from individual species to whole genera.</title>
        <authorList>
            <person name="Goeker M."/>
        </authorList>
    </citation>
    <scope>NUCLEOTIDE SEQUENCE [LARGE SCALE GENOMIC DNA]</scope>
    <source>
        <strain evidence="1 4">DSM 17797</strain>
    </source>
</reference>
<dbReference type="GO" id="GO:0015221">
    <property type="term" value="F:lipopolysaccharide transmembrane transporter activity"/>
    <property type="evidence" value="ECO:0007669"/>
    <property type="project" value="InterPro"/>
</dbReference>
<dbReference type="EMBL" id="PVUB01000002">
    <property type="protein sequence ID" value="PRZ26510.1"/>
    <property type="molecule type" value="Genomic_DNA"/>
</dbReference>
<organism evidence="2 3">
    <name type="scientific">Flavobacterium granuli</name>
    <dbReference type="NCBI Taxonomy" id="280093"/>
    <lineage>
        <taxon>Bacteria</taxon>
        <taxon>Pseudomonadati</taxon>
        <taxon>Bacteroidota</taxon>
        <taxon>Flavobacteriia</taxon>
        <taxon>Flavobacteriales</taxon>
        <taxon>Flavobacteriaceae</taxon>
        <taxon>Flavobacterium</taxon>
    </lineage>
</organism>
<dbReference type="InterPro" id="IPR010664">
    <property type="entry name" value="LipoPS_assembly_LptC-rel"/>
</dbReference>
<dbReference type="Pfam" id="PF06835">
    <property type="entry name" value="LptC"/>
    <property type="match status" value="1"/>
</dbReference>
<dbReference type="Proteomes" id="UP000184384">
    <property type="component" value="Unassembled WGS sequence"/>
</dbReference>
<evidence type="ECO:0000313" key="2">
    <source>
        <dbReference type="EMBL" id="SHH01925.1"/>
    </source>
</evidence>
<evidence type="ECO:0000313" key="4">
    <source>
        <dbReference type="Proteomes" id="UP000237771"/>
    </source>
</evidence>
<gene>
    <name evidence="1" type="ORF">BC624_102485</name>
    <name evidence="2" type="ORF">SAMN05443373_10682</name>
</gene>
<accession>A0A1M5PJM1</accession>
<dbReference type="InterPro" id="IPR026265">
    <property type="entry name" value="LptC"/>
</dbReference>
<keyword evidence="4" id="KW-1185">Reference proteome</keyword>